<dbReference type="AlphaFoldDB" id="A0A401UNK5"/>
<keyword evidence="1" id="KW-1133">Transmembrane helix</keyword>
<accession>A0A401UNK5</accession>
<reference evidence="2 3" key="1">
    <citation type="submission" date="2018-11" db="EMBL/GenBank/DDBJ databases">
        <title>Genome sequencing and assembly of Clostridium tagluense strain A121.</title>
        <authorList>
            <person name="Murakami T."/>
            <person name="Segawa T."/>
            <person name="Shcherbakova V.A."/>
            <person name="Mori H."/>
            <person name="Yoshimura Y."/>
        </authorList>
    </citation>
    <scope>NUCLEOTIDE SEQUENCE [LARGE SCALE GENOMIC DNA]</scope>
    <source>
        <strain evidence="2 3">A121</strain>
    </source>
</reference>
<evidence type="ECO:0008006" key="4">
    <source>
        <dbReference type="Google" id="ProtNLM"/>
    </source>
</evidence>
<keyword evidence="1" id="KW-0472">Membrane</keyword>
<dbReference type="EMBL" id="BHYK01000015">
    <property type="protein sequence ID" value="GCD11124.1"/>
    <property type="molecule type" value="Genomic_DNA"/>
</dbReference>
<dbReference type="InterPro" id="IPR052928">
    <property type="entry name" value="Desiccation-related_membrane"/>
</dbReference>
<dbReference type="PANTHER" id="PTHR35792">
    <property type="entry name" value="GENERAL STRESS PROTEIN"/>
    <property type="match status" value="1"/>
</dbReference>
<proteinExistence type="predicted"/>
<dbReference type="RefSeq" id="WP_125002641.1">
    <property type="nucleotide sequence ID" value="NZ_BHYK01000015.1"/>
</dbReference>
<dbReference type="Proteomes" id="UP000287872">
    <property type="component" value="Unassembled WGS sequence"/>
</dbReference>
<dbReference type="InterPro" id="IPR024623">
    <property type="entry name" value="YtxH"/>
</dbReference>
<protein>
    <recommendedName>
        <fullName evidence="4">General stress protein</fullName>
    </recommendedName>
</protein>
<gene>
    <name evidence="2" type="ORF">Ctaglu_27470</name>
</gene>
<evidence type="ECO:0000313" key="2">
    <source>
        <dbReference type="EMBL" id="GCD11124.1"/>
    </source>
</evidence>
<dbReference type="OrthoDB" id="1701904at2"/>
<dbReference type="Gene3D" id="6.10.140.1430">
    <property type="match status" value="1"/>
</dbReference>
<dbReference type="Pfam" id="PF12732">
    <property type="entry name" value="YtxH"/>
    <property type="match status" value="1"/>
</dbReference>
<keyword evidence="3" id="KW-1185">Reference proteome</keyword>
<name>A0A401UNK5_9CLOT</name>
<comment type="caution">
    <text evidence="2">The sequence shown here is derived from an EMBL/GenBank/DDBJ whole genome shotgun (WGS) entry which is preliminary data.</text>
</comment>
<sequence length="163" mass="18072">MILTKWYEKKKKEKQRKLRIQTAKKILIGTAAGSVSGLLGGLLFSPKSGKENREDIASSTKEITNNIKEKTIELKGTINDNVTDAKVKIKQKSTELKDAINNKVCDAKDNVTDAKVKVSQYLNEKKTANAVFETADKLTSTDNEDLNSILGQTDLVEKDTKNN</sequence>
<evidence type="ECO:0000313" key="3">
    <source>
        <dbReference type="Proteomes" id="UP000287872"/>
    </source>
</evidence>
<feature type="transmembrane region" description="Helical" evidence="1">
    <location>
        <begin position="26"/>
        <end position="44"/>
    </location>
</feature>
<organism evidence="2 3">
    <name type="scientific">Clostridium tagluense</name>
    <dbReference type="NCBI Taxonomy" id="360422"/>
    <lineage>
        <taxon>Bacteria</taxon>
        <taxon>Bacillati</taxon>
        <taxon>Bacillota</taxon>
        <taxon>Clostridia</taxon>
        <taxon>Eubacteriales</taxon>
        <taxon>Clostridiaceae</taxon>
        <taxon>Clostridium</taxon>
    </lineage>
</organism>
<dbReference type="PANTHER" id="PTHR35792:SF2">
    <property type="entry name" value="GENERAL STRESS PROTEIN"/>
    <property type="match status" value="1"/>
</dbReference>
<keyword evidence="1" id="KW-0812">Transmembrane</keyword>
<evidence type="ECO:0000256" key="1">
    <source>
        <dbReference type="SAM" id="Phobius"/>
    </source>
</evidence>